<feature type="transmembrane region" description="Helical" evidence="6">
    <location>
        <begin position="117"/>
        <end position="137"/>
    </location>
</feature>
<dbReference type="GO" id="GO:0031966">
    <property type="term" value="C:mitochondrial membrane"/>
    <property type="evidence" value="ECO:0007669"/>
    <property type="project" value="TreeGrafter"/>
</dbReference>
<keyword evidence="3 6" id="KW-0812">Transmembrane</keyword>
<evidence type="ECO:0000256" key="6">
    <source>
        <dbReference type="RuleBase" id="RU004379"/>
    </source>
</evidence>
<feature type="transmembrane region" description="Helical" evidence="6">
    <location>
        <begin position="32"/>
        <end position="51"/>
    </location>
</feature>
<reference evidence="7 8" key="1">
    <citation type="journal article" date="2023" name="BMC Biol.">
        <title>The compact genome of the sponge Oopsacas minuta (Hexactinellida) is lacking key metazoan core genes.</title>
        <authorList>
            <person name="Santini S."/>
            <person name="Schenkelaars Q."/>
            <person name="Jourda C."/>
            <person name="Duchesne M."/>
            <person name="Belahbib H."/>
            <person name="Rocher C."/>
            <person name="Selva M."/>
            <person name="Riesgo A."/>
            <person name="Vervoort M."/>
            <person name="Leys S.P."/>
            <person name="Kodjabachian L."/>
            <person name="Le Bivic A."/>
            <person name="Borchiellini C."/>
            <person name="Claverie J.M."/>
            <person name="Renard E."/>
        </authorList>
    </citation>
    <scope>NUCLEOTIDE SEQUENCE [LARGE SCALE GENOMIC DNA]</scope>
    <source>
        <strain evidence="7">SPO-2</strain>
    </source>
</reference>
<evidence type="ECO:0000313" key="7">
    <source>
        <dbReference type="EMBL" id="KAI6654595.1"/>
    </source>
</evidence>
<dbReference type="GO" id="GO:0019899">
    <property type="term" value="F:enzyme binding"/>
    <property type="evidence" value="ECO:0007669"/>
    <property type="project" value="TreeGrafter"/>
</dbReference>
<evidence type="ECO:0000256" key="3">
    <source>
        <dbReference type="ARBA" id="ARBA00022692"/>
    </source>
</evidence>
<dbReference type="GO" id="GO:0034620">
    <property type="term" value="P:cellular response to unfolded protein"/>
    <property type="evidence" value="ECO:0007669"/>
    <property type="project" value="TreeGrafter"/>
</dbReference>
<organism evidence="7 8">
    <name type="scientific">Oopsacas minuta</name>
    <dbReference type="NCBI Taxonomy" id="111878"/>
    <lineage>
        <taxon>Eukaryota</taxon>
        <taxon>Metazoa</taxon>
        <taxon>Porifera</taxon>
        <taxon>Hexactinellida</taxon>
        <taxon>Hexasterophora</taxon>
        <taxon>Lyssacinosida</taxon>
        <taxon>Leucopsacidae</taxon>
        <taxon>Oopsacas</taxon>
    </lineage>
</organism>
<accession>A0AAV7K1V5</accession>
<dbReference type="EMBL" id="JAKMXF010000222">
    <property type="protein sequence ID" value="KAI6654595.1"/>
    <property type="molecule type" value="Genomic_DNA"/>
</dbReference>
<proteinExistence type="inferred from homology"/>
<evidence type="ECO:0000256" key="1">
    <source>
        <dbReference type="ARBA" id="ARBA00004141"/>
    </source>
</evidence>
<dbReference type="PANTHER" id="PTHR23291:SF32">
    <property type="entry name" value="BAX INHIBITOR 1"/>
    <property type="match status" value="1"/>
</dbReference>
<keyword evidence="5 6" id="KW-0472">Membrane</keyword>
<protein>
    <submittedName>
        <fullName evidence="7">Bax inhibitor 1-like</fullName>
    </submittedName>
</protein>
<sequence length="236" mass="26411">MQSVFNRPSMSIKALTSFSNLTPPMRSHLTKVYSNMLYCCIAASVGGYLSVIGRLQVLGWLGGLLSMCCFFYLLFTRNPHNLRKGGYRFEALLGFGFLTGFGTGPILRIALAVNPAIIPAACLAGTVIFLCFSLAALTAQRRSMLYLGGYLSTGLLLLLGLGFLNIFFRSPLVFNFQIYLCLMVFIAFIPFDTQMILERFEMGDQDHIMHSLDLFIDLVQVIRMLIVILTKKEEKK</sequence>
<dbReference type="GO" id="GO:0033119">
    <property type="term" value="P:negative regulation of RNA splicing"/>
    <property type="evidence" value="ECO:0007669"/>
    <property type="project" value="TreeGrafter"/>
</dbReference>
<feature type="transmembrane region" description="Helical" evidence="6">
    <location>
        <begin position="57"/>
        <end position="75"/>
    </location>
</feature>
<feature type="transmembrane region" description="Helical" evidence="6">
    <location>
        <begin position="87"/>
        <end position="111"/>
    </location>
</feature>
<dbReference type="PANTHER" id="PTHR23291">
    <property type="entry name" value="BAX INHIBITOR-RELATED"/>
    <property type="match status" value="1"/>
</dbReference>
<keyword evidence="4 6" id="KW-1133">Transmembrane helix</keyword>
<dbReference type="GO" id="GO:2001234">
    <property type="term" value="P:negative regulation of apoptotic signaling pathway"/>
    <property type="evidence" value="ECO:0007669"/>
    <property type="project" value="TreeGrafter"/>
</dbReference>
<evidence type="ECO:0000256" key="5">
    <source>
        <dbReference type="ARBA" id="ARBA00023136"/>
    </source>
</evidence>
<comment type="caution">
    <text evidence="7">The sequence shown here is derived from an EMBL/GenBank/DDBJ whole genome shotgun (WGS) entry which is preliminary data.</text>
</comment>
<evidence type="ECO:0000256" key="2">
    <source>
        <dbReference type="ARBA" id="ARBA00010350"/>
    </source>
</evidence>
<dbReference type="Proteomes" id="UP001165289">
    <property type="component" value="Unassembled WGS sequence"/>
</dbReference>
<dbReference type="Pfam" id="PF01027">
    <property type="entry name" value="Bax1-I"/>
    <property type="match status" value="1"/>
</dbReference>
<comment type="similarity">
    <text evidence="2 6">Belongs to the BI1 family.</text>
</comment>
<gene>
    <name evidence="7" type="ORF">LOD99_991</name>
</gene>
<dbReference type="AlphaFoldDB" id="A0AAV7K1V5"/>
<keyword evidence="8" id="KW-1185">Reference proteome</keyword>
<feature type="transmembrane region" description="Helical" evidence="6">
    <location>
        <begin position="174"/>
        <end position="191"/>
    </location>
</feature>
<dbReference type="InterPro" id="IPR006214">
    <property type="entry name" value="Bax_inhibitor_1-related"/>
</dbReference>
<feature type="transmembrane region" description="Helical" evidence="6">
    <location>
        <begin position="144"/>
        <end position="168"/>
    </location>
</feature>
<name>A0AAV7K1V5_9METZ</name>
<comment type="subcellular location">
    <subcellularLocation>
        <location evidence="1">Membrane</location>
        <topology evidence="1">Multi-pass membrane protein</topology>
    </subcellularLocation>
</comment>
<evidence type="ECO:0000313" key="8">
    <source>
        <dbReference type="Proteomes" id="UP001165289"/>
    </source>
</evidence>
<evidence type="ECO:0000256" key="4">
    <source>
        <dbReference type="ARBA" id="ARBA00022989"/>
    </source>
</evidence>